<dbReference type="PANTHER" id="PTHR10182:SF3">
    <property type="entry name" value="PROTEIN MO25"/>
    <property type="match status" value="1"/>
</dbReference>
<dbReference type="Gene3D" id="1.25.10.10">
    <property type="entry name" value="Leucine-rich Repeat Variant"/>
    <property type="match status" value="1"/>
</dbReference>
<dbReference type="GO" id="GO:0043539">
    <property type="term" value="F:protein serine/threonine kinase activator activity"/>
    <property type="evidence" value="ECO:0007669"/>
    <property type="project" value="TreeGrafter"/>
</dbReference>
<organism evidence="2">
    <name type="scientific">Trepomonas sp. PC1</name>
    <dbReference type="NCBI Taxonomy" id="1076344"/>
    <lineage>
        <taxon>Eukaryota</taxon>
        <taxon>Metamonada</taxon>
        <taxon>Diplomonadida</taxon>
        <taxon>Hexamitidae</taxon>
        <taxon>Hexamitinae</taxon>
        <taxon>Trepomonas</taxon>
    </lineage>
</organism>
<feature type="non-terminal residue" evidence="2">
    <location>
        <position position="1"/>
    </location>
</feature>
<name>A0A146KAD8_9EUKA</name>
<dbReference type="InterPro" id="IPR011989">
    <property type="entry name" value="ARM-like"/>
</dbReference>
<feature type="non-terminal residue" evidence="2">
    <location>
        <position position="314"/>
    </location>
</feature>
<dbReference type="EMBL" id="GDID01003079">
    <property type="protein sequence ID" value="JAP93527.1"/>
    <property type="molecule type" value="Transcribed_RNA"/>
</dbReference>
<evidence type="ECO:0000313" key="2">
    <source>
        <dbReference type="EMBL" id="JAP93527.1"/>
    </source>
</evidence>
<accession>A0A146KAD8</accession>
<dbReference type="AlphaFoldDB" id="A0A146KAD8"/>
<sequence length="314" mass="36552">IFKKKQSLSDLLHIIVDNPKRVSINDMKQHVKTLRVALSQITTPNVEVENFIQLFYSLNAFGTFISIIDTLDSDSRKDIVTILSFFVRRKMNGFIAKDDEVIPLISYIKKNPQIIKIFIEKLQGHDIALTYGQILQDMTKSQDLAEMILKFLGDDNFKHIFEAMKSNEFDISSEACILLNELLTKHQSLTQEFLALNRGFLEQLFQLVTTENYATRRFVLQTVGDLLLNKQNFDVMLDFVKSDQNLRNIMLALRDQTQTIRKEAFQIFKIFVACPDKSDQVAKILKKNKDKLVQFLEELKLEQNCEEEKQYIIE</sequence>
<reference evidence="2" key="1">
    <citation type="submission" date="2015-07" db="EMBL/GenBank/DDBJ databases">
        <title>Adaptation to a free-living lifestyle via gene acquisitions in the diplomonad Trepomonas sp. PC1.</title>
        <authorList>
            <person name="Xu F."/>
            <person name="Jerlstrom-Hultqvist J."/>
            <person name="Kolisko M."/>
            <person name="Simpson A.G.B."/>
            <person name="Roger A.J."/>
            <person name="Svard S.G."/>
            <person name="Andersson J.O."/>
        </authorList>
    </citation>
    <scope>NUCLEOTIDE SEQUENCE</scope>
    <source>
        <strain evidence="2">PC1</strain>
    </source>
</reference>
<proteinExistence type="inferred from homology"/>
<protein>
    <submittedName>
        <fullName evidence="2">Mo25 family protein</fullName>
    </submittedName>
</protein>
<dbReference type="PANTHER" id="PTHR10182">
    <property type="entry name" value="CALCIUM-BINDING PROTEIN 39-RELATED"/>
    <property type="match status" value="1"/>
</dbReference>
<dbReference type="SUPFAM" id="SSF48371">
    <property type="entry name" value="ARM repeat"/>
    <property type="match status" value="1"/>
</dbReference>
<comment type="similarity">
    <text evidence="1">Belongs to the Mo25 family.</text>
</comment>
<gene>
    <name evidence="2" type="ORF">TPC1_14165</name>
</gene>
<dbReference type="Pfam" id="PF08569">
    <property type="entry name" value="Mo25"/>
    <property type="match status" value="1"/>
</dbReference>
<dbReference type="InterPro" id="IPR016024">
    <property type="entry name" value="ARM-type_fold"/>
</dbReference>
<dbReference type="InterPro" id="IPR013878">
    <property type="entry name" value="Mo25"/>
</dbReference>
<evidence type="ECO:0000256" key="1">
    <source>
        <dbReference type="ARBA" id="ARBA00011012"/>
    </source>
</evidence>
<dbReference type="GO" id="GO:0035556">
    <property type="term" value="P:intracellular signal transduction"/>
    <property type="evidence" value="ECO:0007669"/>
    <property type="project" value="TreeGrafter"/>
</dbReference>